<keyword evidence="3" id="KW-1185">Reference proteome</keyword>
<reference evidence="2" key="4">
    <citation type="submission" date="2019-03" db="UniProtKB">
        <authorList>
            <consortium name="EnsemblPlants"/>
        </authorList>
    </citation>
    <scope>IDENTIFICATION</scope>
</reference>
<dbReference type="EnsemblPlants" id="AET5Gv20153900.9">
    <property type="protein sequence ID" value="AET5Gv20153900.9"/>
    <property type="gene ID" value="AET5Gv20153900"/>
</dbReference>
<dbReference type="Proteomes" id="UP000015105">
    <property type="component" value="Chromosome 5D"/>
</dbReference>
<accession>A0A453JQB0</accession>
<reference evidence="3" key="2">
    <citation type="journal article" date="2017" name="Nat. Plants">
        <title>The Aegilops tauschii genome reveals multiple impacts of transposons.</title>
        <authorList>
            <person name="Zhao G."/>
            <person name="Zou C."/>
            <person name="Li K."/>
            <person name="Wang K."/>
            <person name="Li T."/>
            <person name="Gao L."/>
            <person name="Zhang X."/>
            <person name="Wang H."/>
            <person name="Yang Z."/>
            <person name="Liu X."/>
            <person name="Jiang W."/>
            <person name="Mao L."/>
            <person name="Kong X."/>
            <person name="Jiao Y."/>
            <person name="Jia J."/>
        </authorList>
    </citation>
    <scope>NUCLEOTIDE SEQUENCE [LARGE SCALE GENOMIC DNA]</scope>
    <source>
        <strain evidence="3">cv. AL8/78</strain>
    </source>
</reference>
<sequence>MVLKYAHVQMVNHRFTSLSIDEMMYTINHMPDNKWASKFIFAIGGSHGPEGGEPLAFQRGADLSNDDPVAPVKFITRDAGAAPHTHQKKSQAGKRRN</sequence>
<name>A0A453JQB0_AEGTS</name>
<evidence type="ECO:0000313" key="3">
    <source>
        <dbReference type="Proteomes" id="UP000015105"/>
    </source>
</evidence>
<protein>
    <submittedName>
        <fullName evidence="2">Uncharacterized protein</fullName>
    </submittedName>
</protein>
<reference evidence="2" key="5">
    <citation type="journal article" date="2021" name="G3 (Bethesda)">
        <title>Aegilops tauschii genome assembly Aet v5.0 features greater sequence contiguity and improved annotation.</title>
        <authorList>
            <person name="Wang L."/>
            <person name="Zhu T."/>
            <person name="Rodriguez J.C."/>
            <person name="Deal K.R."/>
            <person name="Dubcovsky J."/>
            <person name="McGuire P.E."/>
            <person name="Lux T."/>
            <person name="Spannagl M."/>
            <person name="Mayer K.F.X."/>
            <person name="Baldrich P."/>
            <person name="Meyers B.C."/>
            <person name="Huo N."/>
            <person name="Gu Y.Q."/>
            <person name="Zhou H."/>
            <person name="Devos K.M."/>
            <person name="Bennetzen J.L."/>
            <person name="Unver T."/>
            <person name="Budak H."/>
            <person name="Gulick P.J."/>
            <person name="Galiba G."/>
            <person name="Kalapos B."/>
            <person name="Nelson D.R."/>
            <person name="Li P."/>
            <person name="You F.M."/>
            <person name="Luo M.C."/>
            <person name="Dvorak J."/>
        </authorList>
    </citation>
    <scope>NUCLEOTIDE SEQUENCE [LARGE SCALE GENOMIC DNA]</scope>
    <source>
        <strain evidence="2">cv. AL8/78</strain>
    </source>
</reference>
<dbReference type="AlphaFoldDB" id="A0A453JQB0"/>
<feature type="compositionally biased region" description="Basic residues" evidence="1">
    <location>
        <begin position="85"/>
        <end position="97"/>
    </location>
</feature>
<evidence type="ECO:0000313" key="2">
    <source>
        <dbReference type="EnsemblPlants" id="AET5Gv20153900.9"/>
    </source>
</evidence>
<reference evidence="2" key="3">
    <citation type="journal article" date="2017" name="Nature">
        <title>Genome sequence of the progenitor of the wheat D genome Aegilops tauschii.</title>
        <authorList>
            <person name="Luo M.C."/>
            <person name="Gu Y.Q."/>
            <person name="Puiu D."/>
            <person name="Wang H."/>
            <person name="Twardziok S.O."/>
            <person name="Deal K.R."/>
            <person name="Huo N."/>
            <person name="Zhu T."/>
            <person name="Wang L."/>
            <person name="Wang Y."/>
            <person name="McGuire P.E."/>
            <person name="Liu S."/>
            <person name="Long H."/>
            <person name="Ramasamy R.K."/>
            <person name="Rodriguez J.C."/>
            <person name="Van S.L."/>
            <person name="Yuan L."/>
            <person name="Wang Z."/>
            <person name="Xia Z."/>
            <person name="Xiao L."/>
            <person name="Anderson O.D."/>
            <person name="Ouyang S."/>
            <person name="Liang Y."/>
            <person name="Zimin A.V."/>
            <person name="Pertea G."/>
            <person name="Qi P."/>
            <person name="Bennetzen J.L."/>
            <person name="Dai X."/>
            <person name="Dawson M.W."/>
            <person name="Muller H.G."/>
            <person name="Kugler K."/>
            <person name="Rivarola-Duarte L."/>
            <person name="Spannagl M."/>
            <person name="Mayer K.F.X."/>
            <person name="Lu F.H."/>
            <person name="Bevan M.W."/>
            <person name="Leroy P."/>
            <person name="Li P."/>
            <person name="You F.M."/>
            <person name="Sun Q."/>
            <person name="Liu Z."/>
            <person name="Lyons E."/>
            <person name="Wicker T."/>
            <person name="Salzberg S.L."/>
            <person name="Devos K.M."/>
            <person name="Dvorak J."/>
        </authorList>
    </citation>
    <scope>NUCLEOTIDE SEQUENCE [LARGE SCALE GENOMIC DNA]</scope>
    <source>
        <strain evidence="2">cv. AL8/78</strain>
    </source>
</reference>
<proteinExistence type="predicted"/>
<evidence type="ECO:0000256" key="1">
    <source>
        <dbReference type="SAM" id="MobiDB-lite"/>
    </source>
</evidence>
<feature type="region of interest" description="Disordered" evidence="1">
    <location>
        <begin position="76"/>
        <end position="97"/>
    </location>
</feature>
<dbReference type="Gramene" id="AET5Gv20153900.9">
    <property type="protein sequence ID" value="AET5Gv20153900.9"/>
    <property type="gene ID" value="AET5Gv20153900"/>
</dbReference>
<reference evidence="3" key="1">
    <citation type="journal article" date="2014" name="Science">
        <title>Ancient hybridizations among the ancestral genomes of bread wheat.</title>
        <authorList>
            <consortium name="International Wheat Genome Sequencing Consortium,"/>
            <person name="Marcussen T."/>
            <person name="Sandve S.R."/>
            <person name="Heier L."/>
            <person name="Spannagl M."/>
            <person name="Pfeifer M."/>
            <person name="Jakobsen K.S."/>
            <person name="Wulff B.B."/>
            <person name="Steuernagel B."/>
            <person name="Mayer K.F."/>
            <person name="Olsen O.A."/>
        </authorList>
    </citation>
    <scope>NUCLEOTIDE SEQUENCE [LARGE SCALE GENOMIC DNA]</scope>
    <source>
        <strain evidence="3">cv. AL8/78</strain>
    </source>
</reference>
<organism evidence="2 3">
    <name type="scientific">Aegilops tauschii subsp. strangulata</name>
    <name type="common">Goatgrass</name>
    <dbReference type="NCBI Taxonomy" id="200361"/>
    <lineage>
        <taxon>Eukaryota</taxon>
        <taxon>Viridiplantae</taxon>
        <taxon>Streptophyta</taxon>
        <taxon>Embryophyta</taxon>
        <taxon>Tracheophyta</taxon>
        <taxon>Spermatophyta</taxon>
        <taxon>Magnoliopsida</taxon>
        <taxon>Liliopsida</taxon>
        <taxon>Poales</taxon>
        <taxon>Poaceae</taxon>
        <taxon>BOP clade</taxon>
        <taxon>Pooideae</taxon>
        <taxon>Triticodae</taxon>
        <taxon>Triticeae</taxon>
        <taxon>Triticinae</taxon>
        <taxon>Aegilops</taxon>
    </lineage>
</organism>